<reference evidence="2 3" key="1">
    <citation type="submission" date="2018-05" db="EMBL/GenBank/DDBJ databases">
        <title>Chitinophaga sp. K3CV102501T nov., isolated from isolated from a monsoon evergreen broad-leaved forest soil.</title>
        <authorList>
            <person name="Lv Y."/>
        </authorList>
    </citation>
    <scope>NUCLEOTIDE SEQUENCE [LARGE SCALE GENOMIC DNA]</scope>
    <source>
        <strain evidence="2 3">GDMCC 1.1325</strain>
    </source>
</reference>
<evidence type="ECO:0000256" key="1">
    <source>
        <dbReference type="SAM" id="Phobius"/>
    </source>
</evidence>
<sequence length="172" mass="18865">MQRFHLHLPVVHSKGYGIILAVICMVLTVVSYATDQYGALWTGFGIALVFFVGILISIIHYNGTHGEKTSTASAFYLGIRTTFLATFLLGVFALIFHVLVVNGTIHRLIPQGFQQTPRIIRGIETEKERFWILFVGNVLIADIAMGVLAAMLGALVFKANQKSAGEATKDNI</sequence>
<dbReference type="AlphaFoldDB" id="A0A365Y552"/>
<dbReference type="OrthoDB" id="668002at2"/>
<feature type="transmembrane region" description="Helical" evidence="1">
    <location>
        <begin position="83"/>
        <end position="109"/>
    </location>
</feature>
<dbReference type="Proteomes" id="UP000253410">
    <property type="component" value="Unassembled WGS sequence"/>
</dbReference>
<dbReference type="EMBL" id="QFFJ01000001">
    <property type="protein sequence ID" value="RBL93716.1"/>
    <property type="molecule type" value="Genomic_DNA"/>
</dbReference>
<proteinExistence type="predicted"/>
<evidence type="ECO:0008006" key="4">
    <source>
        <dbReference type="Google" id="ProtNLM"/>
    </source>
</evidence>
<protein>
    <recommendedName>
        <fullName evidence="4">DUF4199 domain-containing protein</fullName>
    </recommendedName>
</protein>
<organism evidence="2 3">
    <name type="scientific">Chitinophaga flava</name>
    <dbReference type="NCBI Taxonomy" id="2259036"/>
    <lineage>
        <taxon>Bacteria</taxon>
        <taxon>Pseudomonadati</taxon>
        <taxon>Bacteroidota</taxon>
        <taxon>Chitinophagia</taxon>
        <taxon>Chitinophagales</taxon>
        <taxon>Chitinophagaceae</taxon>
        <taxon>Chitinophaga</taxon>
    </lineage>
</organism>
<evidence type="ECO:0000313" key="3">
    <source>
        <dbReference type="Proteomes" id="UP000253410"/>
    </source>
</evidence>
<feature type="transmembrane region" description="Helical" evidence="1">
    <location>
        <begin position="15"/>
        <end position="33"/>
    </location>
</feature>
<feature type="transmembrane region" description="Helical" evidence="1">
    <location>
        <begin position="40"/>
        <end position="63"/>
    </location>
</feature>
<evidence type="ECO:0000313" key="2">
    <source>
        <dbReference type="EMBL" id="RBL93716.1"/>
    </source>
</evidence>
<feature type="transmembrane region" description="Helical" evidence="1">
    <location>
        <begin position="130"/>
        <end position="157"/>
    </location>
</feature>
<keyword evidence="1" id="KW-0472">Membrane</keyword>
<gene>
    <name evidence="2" type="ORF">DF182_14545</name>
</gene>
<dbReference type="RefSeq" id="WP_113616307.1">
    <property type="nucleotide sequence ID" value="NZ_QFFJ01000001.1"/>
</dbReference>
<keyword evidence="1" id="KW-1133">Transmembrane helix</keyword>
<name>A0A365Y552_9BACT</name>
<comment type="caution">
    <text evidence="2">The sequence shown here is derived from an EMBL/GenBank/DDBJ whole genome shotgun (WGS) entry which is preliminary data.</text>
</comment>
<keyword evidence="1" id="KW-0812">Transmembrane</keyword>
<accession>A0A365Y552</accession>
<keyword evidence="3" id="KW-1185">Reference proteome</keyword>